<evidence type="ECO:0000313" key="2">
    <source>
        <dbReference type="Proteomes" id="UP000017170"/>
    </source>
</evidence>
<protein>
    <submittedName>
        <fullName evidence="1">Uncharacterized protein</fullName>
    </submittedName>
</protein>
<organism evidence="1 2">
    <name type="scientific">Alkalihalophilus marmarensis DSM 21297</name>
    <dbReference type="NCBI Taxonomy" id="1188261"/>
    <lineage>
        <taxon>Bacteria</taxon>
        <taxon>Bacillati</taxon>
        <taxon>Bacillota</taxon>
        <taxon>Bacilli</taxon>
        <taxon>Bacillales</taxon>
        <taxon>Bacillaceae</taxon>
        <taxon>Alkalihalophilus</taxon>
    </lineage>
</organism>
<gene>
    <name evidence="1" type="ORF">A33I_20525</name>
</gene>
<accession>U6SHY6</accession>
<reference evidence="1 2" key="1">
    <citation type="journal article" date="2013" name="Genome Announc.">
        <title>Genome Sequence of the Extreme Obligate Alkaliphile Bacillus marmarensis Strain DSM 21297.</title>
        <authorList>
            <person name="Wernick D.G."/>
            <person name="Choi K.Y."/>
            <person name="Tat C.A."/>
            <person name="Lafontaine Rivera J.G."/>
            <person name="Liao J.C."/>
        </authorList>
    </citation>
    <scope>NUCLEOTIDE SEQUENCE [LARGE SCALE GENOMIC DNA]</scope>
    <source>
        <strain evidence="1 2">DSM 21297</strain>
    </source>
</reference>
<keyword evidence="2" id="KW-1185">Reference proteome</keyword>
<name>U6SHY6_9BACI</name>
<dbReference type="AlphaFoldDB" id="U6SHY6"/>
<sequence length="97" mass="10650">MLGKGAAKTPGMNKILDKVDKTFSSSKARTIATGVGAYSIQEKIPYRGPSQALHYQLVAKEVPLYLSKDTDNWKDSKPLLFTVKPDGSHSINERKEG</sequence>
<evidence type="ECO:0000313" key="1">
    <source>
        <dbReference type="EMBL" id="ERN51319.1"/>
    </source>
</evidence>
<comment type="caution">
    <text evidence="1">The sequence shown here is derived from an EMBL/GenBank/DDBJ whole genome shotgun (WGS) entry which is preliminary data.</text>
</comment>
<proteinExistence type="predicted"/>
<dbReference type="RefSeq" id="WP_022629818.1">
    <property type="nucleotide sequence ID" value="NZ_ATAE01000060.1"/>
</dbReference>
<dbReference type="Proteomes" id="UP000017170">
    <property type="component" value="Unassembled WGS sequence"/>
</dbReference>
<dbReference type="EMBL" id="ATAE01000060">
    <property type="protein sequence ID" value="ERN51319.1"/>
    <property type="molecule type" value="Genomic_DNA"/>
</dbReference>